<keyword evidence="2" id="KW-0812">Transmembrane</keyword>
<dbReference type="EMBL" id="ANNX02000012">
    <property type="protein sequence ID" value="KYC43615.1"/>
    <property type="molecule type" value="Genomic_DNA"/>
</dbReference>
<accession>A0A139XFZ4</accession>
<dbReference type="STRING" id="128403.WA1_00100"/>
<keyword evidence="2" id="KW-1133">Transmembrane helix</keyword>
<keyword evidence="1" id="KW-0175">Coiled coil</keyword>
<dbReference type="GO" id="GO:0016301">
    <property type="term" value="F:kinase activity"/>
    <property type="evidence" value="ECO:0007669"/>
    <property type="project" value="UniProtKB-KW"/>
</dbReference>
<evidence type="ECO:0000259" key="3">
    <source>
        <dbReference type="PROSITE" id="PS50885"/>
    </source>
</evidence>
<feature type="transmembrane region" description="Helical" evidence="2">
    <location>
        <begin position="217"/>
        <end position="239"/>
    </location>
</feature>
<dbReference type="Pfam" id="PF11845">
    <property type="entry name" value="Tll0287-like"/>
    <property type="match status" value="1"/>
</dbReference>
<dbReference type="OrthoDB" id="114218at2"/>
<evidence type="ECO:0000313" key="5">
    <source>
        <dbReference type="Proteomes" id="UP000076925"/>
    </source>
</evidence>
<keyword evidence="2" id="KW-0472">Membrane</keyword>
<proteinExistence type="predicted"/>
<dbReference type="InterPro" id="IPR021796">
    <property type="entry name" value="Tll0287-like_dom"/>
</dbReference>
<dbReference type="Gene3D" id="6.10.340.10">
    <property type="match status" value="1"/>
</dbReference>
<dbReference type="SMART" id="SM00304">
    <property type="entry name" value="HAMP"/>
    <property type="match status" value="1"/>
</dbReference>
<name>A0A139XFZ4_9CYAN</name>
<evidence type="ECO:0000256" key="1">
    <source>
        <dbReference type="SAM" id="Coils"/>
    </source>
</evidence>
<comment type="caution">
    <text evidence="4">The sequence shown here is derived from an EMBL/GenBank/DDBJ whole genome shotgun (WGS) entry which is preliminary data.</text>
</comment>
<keyword evidence="4" id="KW-0418">Kinase</keyword>
<keyword evidence="5" id="KW-1185">Reference proteome</keyword>
<evidence type="ECO:0000313" key="4">
    <source>
        <dbReference type="EMBL" id="KYC43615.1"/>
    </source>
</evidence>
<feature type="domain" description="HAMP" evidence="3">
    <location>
        <begin position="241"/>
        <end position="304"/>
    </location>
</feature>
<dbReference type="GO" id="GO:0016020">
    <property type="term" value="C:membrane"/>
    <property type="evidence" value="ECO:0007669"/>
    <property type="project" value="InterPro"/>
</dbReference>
<dbReference type="Proteomes" id="UP000076925">
    <property type="component" value="Unassembled WGS sequence"/>
</dbReference>
<dbReference type="GO" id="GO:0007165">
    <property type="term" value="P:signal transduction"/>
    <property type="evidence" value="ECO:0007669"/>
    <property type="project" value="InterPro"/>
</dbReference>
<dbReference type="CDD" id="cd06225">
    <property type="entry name" value="HAMP"/>
    <property type="match status" value="1"/>
</dbReference>
<protein>
    <submittedName>
        <fullName evidence="4">Histidine kinase</fullName>
    </submittedName>
</protein>
<keyword evidence="4" id="KW-0808">Transferase</keyword>
<dbReference type="Pfam" id="PF00672">
    <property type="entry name" value="HAMP"/>
    <property type="match status" value="1"/>
</dbReference>
<gene>
    <name evidence="4" type="ORF">WA1_00100</name>
</gene>
<dbReference type="InterPro" id="IPR003660">
    <property type="entry name" value="HAMP_dom"/>
</dbReference>
<reference evidence="4 5" key="1">
    <citation type="journal article" date="2013" name="Genome Biol. Evol.">
        <title>Genomes of Stigonematalean cyanobacteria (subsection V) and the evolution of oxygenic photosynthesis from prokaryotes to plastids.</title>
        <authorList>
            <person name="Dagan T."/>
            <person name="Roettger M."/>
            <person name="Stucken K."/>
            <person name="Landan G."/>
            <person name="Koch R."/>
            <person name="Major P."/>
            <person name="Gould S.B."/>
            <person name="Goremykin V.V."/>
            <person name="Rippka R."/>
            <person name="Tandeau de Marsac N."/>
            <person name="Gugger M."/>
            <person name="Lockhart P.J."/>
            <person name="Allen J.F."/>
            <person name="Brune I."/>
            <person name="Maus I."/>
            <person name="Puhler A."/>
            <person name="Martin W.F."/>
        </authorList>
    </citation>
    <scope>NUCLEOTIDE SEQUENCE [LARGE SCALE GENOMIC DNA]</scope>
    <source>
        <strain evidence="4 5">PCC 7110</strain>
    </source>
</reference>
<organism evidence="4 5">
    <name type="scientific">Scytonema hofmannii PCC 7110</name>
    <dbReference type="NCBI Taxonomy" id="128403"/>
    <lineage>
        <taxon>Bacteria</taxon>
        <taxon>Bacillati</taxon>
        <taxon>Cyanobacteriota</taxon>
        <taxon>Cyanophyceae</taxon>
        <taxon>Nostocales</taxon>
        <taxon>Scytonemataceae</taxon>
        <taxon>Scytonema</taxon>
    </lineage>
</organism>
<feature type="coiled-coil region" evidence="1">
    <location>
        <begin position="303"/>
        <end position="330"/>
    </location>
</feature>
<dbReference type="PROSITE" id="PS50885">
    <property type="entry name" value="HAMP"/>
    <property type="match status" value="1"/>
</dbReference>
<dbReference type="AlphaFoldDB" id="A0A139XFZ4"/>
<sequence length="355" mass="40980">MLGKLKLATKFTLLLSLVFLIGILMSGFALSKGLEYRAEAELNYRAEILMQMMNSLRGYANSCVNPLLNSLVETQQNFTPESLPSYSTREFLENFRKNEKFTNYLYKDATVNPTNVRDKADEFETKIVEHFRSEPELKIISGFRTMLGEELFYTARPFAITDQKCLRCHSTPEKAPKSHLATYGTTNGFGWNFNEIVATQIVYVPKSQFHNTAFNNFYLVIGIFIGIFIIIILLINFLLKWNVILPLKPLALVAEKMSADTIRGDEAKEFELKSLVVISKRADEIGQLGRVFQRMVREIYAREQHLKQQVQELSIEIDQAKKSNQVAEIEEMDYFQDLHKQAKEIRNKWQNSSNE</sequence>
<evidence type="ECO:0000256" key="2">
    <source>
        <dbReference type="SAM" id="Phobius"/>
    </source>
</evidence>